<dbReference type="EMBL" id="QLMJ01000002">
    <property type="protein sequence ID" value="RAK42651.1"/>
    <property type="molecule type" value="Genomic_DNA"/>
</dbReference>
<evidence type="ECO:0000256" key="1">
    <source>
        <dbReference type="SAM" id="MobiDB-lite"/>
    </source>
</evidence>
<feature type="signal peptide" evidence="3">
    <location>
        <begin position="1"/>
        <end position="27"/>
    </location>
</feature>
<dbReference type="RefSeq" id="WP_111647790.1">
    <property type="nucleotide sequence ID" value="NZ_JACHWI010000003.1"/>
</dbReference>
<evidence type="ECO:0000313" key="5">
    <source>
        <dbReference type="Proteomes" id="UP000249341"/>
    </source>
</evidence>
<evidence type="ECO:0000313" key="4">
    <source>
        <dbReference type="EMBL" id="RAK42651.1"/>
    </source>
</evidence>
<dbReference type="OrthoDB" id="3297185at2"/>
<dbReference type="Proteomes" id="UP000249341">
    <property type="component" value="Unassembled WGS sequence"/>
</dbReference>
<accession>A0A327ZK72</accession>
<organism evidence="4 5">
    <name type="scientific">Actinoplanes lutulentus</name>
    <dbReference type="NCBI Taxonomy" id="1287878"/>
    <lineage>
        <taxon>Bacteria</taxon>
        <taxon>Bacillati</taxon>
        <taxon>Actinomycetota</taxon>
        <taxon>Actinomycetes</taxon>
        <taxon>Micromonosporales</taxon>
        <taxon>Micromonosporaceae</taxon>
        <taxon>Actinoplanes</taxon>
    </lineage>
</organism>
<proteinExistence type="predicted"/>
<feature type="compositionally biased region" description="Low complexity" evidence="1">
    <location>
        <begin position="175"/>
        <end position="184"/>
    </location>
</feature>
<keyword evidence="5" id="KW-1185">Reference proteome</keyword>
<dbReference type="AlphaFoldDB" id="A0A327ZK72"/>
<evidence type="ECO:0000256" key="2">
    <source>
        <dbReference type="SAM" id="Phobius"/>
    </source>
</evidence>
<gene>
    <name evidence="4" type="ORF">B0I29_102476</name>
</gene>
<keyword evidence="2" id="KW-1133">Transmembrane helix</keyword>
<feature type="region of interest" description="Disordered" evidence="1">
    <location>
        <begin position="156"/>
        <end position="207"/>
    </location>
</feature>
<comment type="caution">
    <text evidence="4">The sequence shown here is derived from an EMBL/GenBank/DDBJ whole genome shotgun (WGS) entry which is preliminary data.</text>
</comment>
<name>A0A327ZK72_9ACTN</name>
<evidence type="ECO:0000256" key="3">
    <source>
        <dbReference type="SAM" id="SignalP"/>
    </source>
</evidence>
<reference evidence="4 5" key="1">
    <citation type="submission" date="2018-06" db="EMBL/GenBank/DDBJ databases">
        <title>Genomic Encyclopedia of Type Strains, Phase III (KMG-III): the genomes of soil and plant-associated and newly described type strains.</title>
        <authorList>
            <person name="Whitman W."/>
        </authorList>
    </citation>
    <scope>NUCLEOTIDE SEQUENCE [LARGE SCALE GENOMIC DNA]</scope>
    <source>
        <strain evidence="4 5">CGMCC 4.7090</strain>
    </source>
</reference>
<protein>
    <submittedName>
        <fullName evidence="4">Uncharacterized protein</fullName>
    </submittedName>
</protein>
<feature type="chain" id="PRO_5016400107" evidence="3">
    <location>
        <begin position="28"/>
        <end position="262"/>
    </location>
</feature>
<keyword evidence="2" id="KW-0472">Membrane</keyword>
<keyword evidence="3" id="KW-0732">Signal</keyword>
<feature type="transmembrane region" description="Helical" evidence="2">
    <location>
        <begin position="216"/>
        <end position="237"/>
    </location>
</feature>
<keyword evidence="2" id="KW-0812">Transmembrane</keyword>
<sequence>MRHSTALFGAVLAGAVLGMTLEAPAGADEPGFSVRVTAPEDLTTGESAKTVTAVVTSDNRRCRKVRWALLVHSGLQDDQLKVVRVEDDGEFRTSTSTSGITTTILDDQLDPGTLCRGRTVTGRWQVAFTGPDAGQVQFEAQAFDAQGTLLTAGGASVQVESDEEPEPSPSPSPSPSAEAEPEPAGDATGETSEAPAAGSGDESRDAEAALVSEDSFLLGPGLIVGGVLVFLGVLLLLRIRSRSRSARQESQRAPTGFYTMPR</sequence>